<proteinExistence type="predicted"/>
<dbReference type="RefSeq" id="WP_090710358.1">
    <property type="nucleotide sequence ID" value="NZ_FOVM01000004.1"/>
</dbReference>
<organism evidence="1 2">
    <name type="scientific">Mycetocola miduiensis</name>
    <dbReference type="NCBI Taxonomy" id="995034"/>
    <lineage>
        <taxon>Bacteria</taxon>
        <taxon>Bacillati</taxon>
        <taxon>Actinomycetota</taxon>
        <taxon>Actinomycetes</taxon>
        <taxon>Micrococcales</taxon>
        <taxon>Microbacteriaceae</taxon>
        <taxon>Mycetocola</taxon>
    </lineage>
</organism>
<keyword evidence="2" id="KW-1185">Reference proteome</keyword>
<dbReference type="GO" id="GO:0003677">
    <property type="term" value="F:DNA binding"/>
    <property type="evidence" value="ECO:0007669"/>
    <property type="project" value="InterPro"/>
</dbReference>
<dbReference type="Proteomes" id="UP000198867">
    <property type="component" value="Unassembled WGS sequence"/>
</dbReference>
<dbReference type="EMBL" id="FOVM01000004">
    <property type="protein sequence ID" value="SFN67047.1"/>
    <property type="molecule type" value="Genomic_DNA"/>
</dbReference>
<dbReference type="OrthoDB" id="5074092at2"/>
<reference evidence="2" key="1">
    <citation type="submission" date="2016-10" db="EMBL/GenBank/DDBJ databases">
        <authorList>
            <person name="Varghese N."/>
            <person name="Submissions S."/>
        </authorList>
    </citation>
    <scope>NUCLEOTIDE SEQUENCE [LARGE SCALE GENOMIC DNA]</scope>
    <source>
        <strain evidence="2">CGMCC 1.11101</strain>
    </source>
</reference>
<evidence type="ECO:0000313" key="2">
    <source>
        <dbReference type="Proteomes" id="UP000198867"/>
    </source>
</evidence>
<dbReference type="AlphaFoldDB" id="A0A1I5AX91"/>
<name>A0A1I5AX91_9MICO</name>
<dbReference type="STRING" id="995034.SAMN05216219_1593"/>
<accession>A0A1I5AX91</accession>
<dbReference type="SUPFAM" id="SSF47413">
    <property type="entry name" value="lambda repressor-like DNA-binding domains"/>
    <property type="match status" value="1"/>
</dbReference>
<sequence>MGRINHTETIAKRVDASRCSLDIAVNRLAEDSGIPRTTLQRKLKGAAEFTGGELIVLGDQMNVNPEIWIQGLAKAAQ</sequence>
<gene>
    <name evidence="1" type="ORF">SAMN05216219_1593</name>
</gene>
<protein>
    <submittedName>
        <fullName evidence="1">Uncharacterized protein</fullName>
    </submittedName>
</protein>
<dbReference type="InterPro" id="IPR010982">
    <property type="entry name" value="Lambda_DNA-bd_dom_sf"/>
</dbReference>
<evidence type="ECO:0000313" key="1">
    <source>
        <dbReference type="EMBL" id="SFN67047.1"/>
    </source>
</evidence>